<feature type="transmembrane region" description="Helical" evidence="15">
    <location>
        <begin position="122"/>
        <end position="147"/>
    </location>
</feature>
<keyword evidence="12" id="KW-0325">Glycoprotein</keyword>
<dbReference type="InterPro" id="IPR007110">
    <property type="entry name" value="Ig-like_dom"/>
</dbReference>
<evidence type="ECO:0000256" key="11">
    <source>
        <dbReference type="ARBA" id="ARBA00023170"/>
    </source>
</evidence>
<evidence type="ECO:0000256" key="10">
    <source>
        <dbReference type="ARBA" id="ARBA00023157"/>
    </source>
</evidence>
<comment type="subcellular location">
    <subcellularLocation>
        <location evidence="1">Cell membrane</location>
        <topology evidence="1">Single-pass type I membrane protein</topology>
    </subcellularLocation>
</comment>
<evidence type="ECO:0000313" key="17">
    <source>
        <dbReference type="EMBL" id="GCB69713.1"/>
    </source>
</evidence>
<dbReference type="Proteomes" id="UP000288216">
    <property type="component" value="Unassembled WGS sequence"/>
</dbReference>
<evidence type="ECO:0000256" key="5">
    <source>
        <dbReference type="ARBA" id="ARBA00022692"/>
    </source>
</evidence>
<keyword evidence="5 15" id="KW-0812">Transmembrane</keyword>
<feature type="domain" description="Ig-like" evidence="16">
    <location>
        <begin position="3"/>
        <end position="93"/>
    </location>
</feature>
<keyword evidence="6" id="KW-0732">Signal</keyword>
<organism evidence="17 18">
    <name type="scientific">Scyliorhinus torazame</name>
    <name type="common">Cloudy catshark</name>
    <name type="synonym">Catulus torazame</name>
    <dbReference type="NCBI Taxonomy" id="75743"/>
    <lineage>
        <taxon>Eukaryota</taxon>
        <taxon>Metazoa</taxon>
        <taxon>Chordata</taxon>
        <taxon>Craniata</taxon>
        <taxon>Vertebrata</taxon>
        <taxon>Chondrichthyes</taxon>
        <taxon>Elasmobranchii</taxon>
        <taxon>Galeomorphii</taxon>
        <taxon>Galeoidea</taxon>
        <taxon>Carcharhiniformes</taxon>
        <taxon>Scyliorhinidae</taxon>
        <taxon>Scyliorhinus</taxon>
    </lineage>
</organism>
<dbReference type="Pfam" id="PF07686">
    <property type="entry name" value="V-set"/>
    <property type="match status" value="1"/>
</dbReference>
<evidence type="ECO:0000256" key="12">
    <source>
        <dbReference type="ARBA" id="ARBA00023180"/>
    </source>
</evidence>
<dbReference type="SMART" id="SM00409">
    <property type="entry name" value="IG"/>
    <property type="match status" value="1"/>
</dbReference>
<dbReference type="GO" id="GO:0005886">
    <property type="term" value="C:plasma membrane"/>
    <property type="evidence" value="ECO:0007669"/>
    <property type="project" value="UniProtKB-SubCell"/>
</dbReference>
<dbReference type="Gene3D" id="2.60.40.10">
    <property type="entry name" value="Immunoglobulins"/>
    <property type="match status" value="1"/>
</dbReference>
<dbReference type="GO" id="GO:0045954">
    <property type="term" value="P:positive regulation of natural killer cell mediated cytotoxicity"/>
    <property type="evidence" value="ECO:0007669"/>
    <property type="project" value="InterPro"/>
</dbReference>
<evidence type="ECO:0000313" key="18">
    <source>
        <dbReference type="Proteomes" id="UP000288216"/>
    </source>
</evidence>
<dbReference type="PANTHER" id="PTHR47904:SF1">
    <property type="entry name" value="NATURAL CYTOTOXICITY TRIGGERING RECEPTOR 3"/>
    <property type="match status" value="1"/>
</dbReference>
<keyword evidence="13" id="KW-0393">Immunoglobulin domain</keyword>
<evidence type="ECO:0000256" key="9">
    <source>
        <dbReference type="ARBA" id="ARBA00023136"/>
    </source>
</evidence>
<sequence>MNFAVYQFPPSITAAEGESVILNCALAFEGNHSLIGAVHWTRGKPGGYKLDTSPFYKNRLERSDIESFANNIIIINISALVKEDSDNYYCHVTLMGTEERNGNGTYLQVKRKVPEENNWNPYLILGLGGALALWGLIVIVLICGLTWQNKGMCVSVKPV</sequence>
<reference evidence="17 18" key="1">
    <citation type="journal article" date="2018" name="Nat. Ecol. Evol.">
        <title>Shark genomes provide insights into elasmobranch evolution and the origin of vertebrates.</title>
        <authorList>
            <person name="Hara Y"/>
            <person name="Yamaguchi K"/>
            <person name="Onimaru K"/>
            <person name="Kadota M"/>
            <person name="Koyanagi M"/>
            <person name="Keeley SD"/>
            <person name="Tatsumi K"/>
            <person name="Tanaka K"/>
            <person name="Motone F"/>
            <person name="Kageyama Y"/>
            <person name="Nozu R"/>
            <person name="Adachi N"/>
            <person name="Nishimura O"/>
            <person name="Nakagawa R"/>
            <person name="Tanegashima C"/>
            <person name="Kiyatake I"/>
            <person name="Matsumoto R"/>
            <person name="Murakumo K"/>
            <person name="Nishida K"/>
            <person name="Terakita A"/>
            <person name="Kuratani S"/>
            <person name="Sato K"/>
            <person name="Hyodo S Kuraku.S."/>
        </authorList>
    </citation>
    <scope>NUCLEOTIDE SEQUENCE [LARGE SCALE GENOMIC DNA]</scope>
</reference>
<evidence type="ECO:0000256" key="14">
    <source>
        <dbReference type="ARBA" id="ARBA00032296"/>
    </source>
</evidence>
<evidence type="ECO:0000256" key="4">
    <source>
        <dbReference type="ARBA" id="ARBA00022475"/>
    </source>
</evidence>
<keyword evidence="7" id="KW-0391">Immunity</keyword>
<keyword evidence="8 15" id="KW-1133">Transmembrane helix</keyword>
<dbReference type="STRING" id="75743.A0A401P9G1"/>
<proteinExistence type="inferred from homology"/>
<evidence type="ECO:0000256" key="13">
    <source>
        <dbReference type="ARBA" id="ARBA00023319"/>
    </source>
</evidence>
<evidence type="ECO:0000256" key="2">
    <source>
        <dbReference type="ARBA" id="ARBA00006531"/>
    </source>
</evidence>
<comment type="similarity">
    <text evidence="2">Belongs to the natural cytotoxicity receptor (NCR) family.</text>
</comment>
<dbReference type="EMBL" id="BFAA01000237">
    <property type="protein sequence ID" value="GCB69713.1"/>
    <property type="molecule type" value="Genomic_DNA"/>
</dbReference>
<dbReference type="SUPFAM" id="SSF48726">
    <property type="entry name" value="Immunoglobulin"/>
    <property type="match status" value="1"/>
</dbReference>
<dbReference type="GO" id="GO:0002429">
    <property type="term" value="P:immune response-activating cell surface receptor signaling pathway"/>
    <property type="evidence" value="ECO:0007669"/>
    <property type="project" value="InterPro"/>
</dbReference>
<evidence type="ECO:0000259" key="16">
    <source>
        <dbReference type="PROSITE" id="PS50835"/>
    </source>
</evidence>
<keyword evidence="4" id="KW-1003">Cell membrane</keyword>
<keyword evidence="11" id="KW-0675">Receptor</keyword>
<gene>
    <name evidence="17" type="ORF">scyTo_0001112</name>
</gene>
<name>A0A401P9G1_SCYTO</name>
<dbReference type="InterPro" id="IPR013106">
    <property type="entry name" value="Ig_V-set"/>
</dbReference>
<dbReference type="InterPro" id="IPR013783">
    <property type="entry name" value="Ig-like_fold"/>
</dbReference>
<dbReference type="PANTHER" id="PTHR47904">
    <property type="entry name" value="NATURAL CYTOTOXICITY TRIGGERING RECEPTOR 3"/>
    <property type="match status" value="1"/>
</dbReference>
<dbReference type="GO" id="GO:0030101">
    <property type="term" value="P:natural killer cell activation"/>
    <property type="evidence" value="ECO:0007669"/>
    <property type="project" value="TreeGrafter"/>
</dbReference>
<accession>A0A401P9G1</accession>
<keyword evidence="10" id="KW-1015">Disulfide bond</keyword>
<dbReference type="InterPro" id="IPR036179">
    <property type="entry name" value="Ig-like_dom_sf"/>
</dbReference>
<evidence type="ECO:0000256" key="1">
    <source>
        <dbReference type="ARBA" id="ARBA00004251"/>
    </source>
</evidence>
<evidence type="ECO:0000256" key="8">
    <source>
        <dbReference type="ARBA" id="ARBA00022989"/>
    </source>
</evidence>
<dbReference type="OMA" id="YCHIIVL"/>
<evidence type="ECO:0000256" key="7">
    <source>
        <dbReference type="ARBA" id="ARBA00022859"/>
    </source>
</evidence>
<keyword evidence="9 15" id="KW-0472">Membrane</keyword>
<protein>
    <recommendedName>
        <fullName evidence="3">Natural cytotoxicity triggering receptor 3</fullName>
    </recommendedName>
    <alternativeName>
        <fullName evidence="14">Natural killer cell p30-related protein</fullName>
    </alternativeName>
</protein>
<dbReference type="PROSITE" id="PS50835">
    <property type="entry name" value="IG_LIKE"/>
    <property type="match status" value="1"/>
</dbReference>
<evidence type="ECO:0000256" key="15">
    <source>
        <dbReference type="SAM" id="Phobius"/>
    </source>
</evidence>
<dbReference type="InterPro" id="IPR043226">
    <property type="entry name" value="NCR3"/>
</dbReference>
<dbReference type="OrthoDB" id="7225082at2759"/>
<comment type="caution">
    <text evidence="17">The sequence shown here is derived from an EMBL/GenBank/DDBJ whole genome shotgun (WGS) entry which is preliminary data.</text>
</comment>
<evidence type="ECO:0000256" key="3">
    <source>
        <dbReference type="ARBA" id="ARBA00019135"/>
    </source>
</evidence>
<evidence type="ECO:0000256" key="6">
    <source>
        <dbReference type="ARBA" id="ARBA00022729"/>
    </source>
</evidence>
<dbReference type="AlphaFoldDB" id="A0A401P9G1"/>
<keyword evidence="18" id="KW-1185">Reference proteome</keyword>
<dbReference type="InterPro" id="IPR003599">
    <property type="entry name" value="Ig_sub"/>
</dbReference>